<feature type="region of interest" description="Disordered" evidence="1">
    <location>
        <begin position="68"/>
        <end position="91"/>
    </location>
</feature>
<evidence type="ECO:0000313" key="3">
    <source>
        <dbReference type="Proteomes" id="UP000324222"/>
    </source>
</evidence>
<sequence>MAYGHCDKDSCRCFPHWPASPTTTHPASLCPATRPLHHTLLACPALNPTLPCTASCPHAPPVECRLTSPRPTRSAFPPHVSLHSAAPRQRR</sequence>
<name>A0A5B7I8P2_PORTR</name>
<dbReference type="EMBL" id="VSRR010045400">
    <property type="protein sequence ID" value="MPC77248.1"/>
    <property type="molecule type" value="Genomic_DNA"/>
</dbReference>
<comment type="caution">
    <text evidence="2">The sequence shown here is derived from an EMBL/GenBank/DDBJ whole genome shotgun (WGS) entry which is preliminary data.</text>
</comment>
<gene>
    <name evidence="2" type="ORF">E2C01_071697</name>
</gene>
<reference evidence="2 3" key="1">
    <citation type="submission" date="2019-05" db="EMBL/GenBank/DDBJ databases">
        <title>Another draft genome of Portunus trituberculatus and its Hox gene families provides insights of decapod evolution.</title>
        <authorList>
            <person name="Jeong J.-H."/>
            <person name="Song I."/>
            <person name="Kim S."/>
            <person name="Choi T."/>
            <person name="Kim D."/>
            <person name="Ryu S."/>
            <person name="Kim W."/>
        </authorList>
    </citation>
    <scope>NUCLEOTIDE SEQUENCE [LARGE SCALE GENOMIC DNA]</scope>
    <source>
        <tissue evidence="2">Muscle</tissue>
    </source>
</reference>
<proteinExistence type="predicted"/>
<dbReference type="Proteomes" id="UP000324222">
    <property type="component" value="Unassembled WGS sequence"/>
</dbReference>
<accession>A0A5B7I8P2</accession>
<dbReference type="AlphaFoldDB" id="A0A5B7I8P2"/>
<evidence type="ECO:0000256" key="1">
    <source>
        <dbReference type="SAM" id="MobiDB-lite"/>
    </source>
</evidence>
<keyword evidence="3" id="KW-1185">Reference proteome</keyword>
<evidence type="ECO:0000313" key="2">
    <source>
        <dbReference type="EMBL" id="MPC77248.1"/>
    </source>
</evidence>
<organism evidence="2 3">
    <name type="scientific">Portunus trituberculatus</name>
    <name type="common">Swimming crab</name>
    <name type="synonym">Neptunus trituberculatus</name>
    <dbReference type="NCBI Taxonomy" id="210409"/>
    <lineage>
        <taxon>Eukaryota</taxon>
        <taxon>Metazoa</taxon>
        <taxon>Ecdysozoa</taxon>
        <taxon>Arthropoda</taxon>
        <taxon>Crustacea</taxon>
        <taxon>Multicrustacea</taxon>
        <taxon>Malacostraca</taxon>
        <taxon>Eumalacostraca</taxon>
        <taxon>Eucarida</taxon>
        <taxon>Decapoda</taxon>
        <taxon>Pleocyemata</taxon>
        <taxon>Brachyura</taxon>
        <taxon>Eubrachyura</taxon>
        <taxon>Portunoidea</taxon>
        <taxon>Portunidae</taxon>
        <taxon>Portuninae</taxon>
        <taxon>Portunus</taxon>
    </lineage>
</organism>
<protein>
    <submittedName>
        <fullName evidence="2">Uncharacterized protein</fullName>
    </submittedName>
</protein>